<evidence type="ECO:0008006" key="3">
    <source>
        <dbReference type="Google" id="ProtNLM"/>
    </source>
</evidence>
<evidence type="ECO:0000313" key="2">
    <source>
        <dbReference type="Proteomes" id="UP001157353"/>
    </source>
</evidence>
<protein>
    <recommendedName>
        <fullName evidence="3">DUF3800 domain-containing protein</fullName>
    </recommendedName>
</protein>
<dbReference type="RefSeq" id="WP_284204971.1">
    <property type="nucleotide sequence ID" value="NZ_BSPQ01000016.1"/>
</dbReference>
<sequence length="71" mass="8248">MIKVEFYCDEAGRLGYVDRPENSPGQFTLVAGLIVEEHHKKIISEFCDDLVDRFSSTQKNFILPIWMKIDL</sequence>
<accession>A0ABQ6E393</accession>
<organism evidence="1 2">
    <name type="scientific">Psychromonas marina</name>
    <dbReference type="NCBI Taxonomy" id="88364"/>
    <lineage>
        <taxon>Bacteria</taxon>
        <taxon>Pseudomonadati</taxon>
        <taxon>Pseudomonadota</taxon>
        <taxon>Gammaproteobacteria</taxon>
        <taxon>Alteromonadales</taxon>
        <taxon>Psychromonadaceae</taxon>
        <taxon>Psychromonas</taxon>
    </lineage>
</organism>
<proteinExistence type="predicted"/>
<dbReference type="EMBL" id="BSPQ01000016">
    <property type="protein sequence ID" value="GLS91878.1"/>
    <property type="molecule type" value="Genomic_DNA"/>
</dbReference>
<keyword evidence="2" id="KW-1185">Reference proteome</keyword>
<comment type="caution">
    <text evidence="1">The sequence shown here is derived from an EMBL/GenBank/DDBJ whole genome shotgun (WGS) entry which is preliminary data.</text>
</comment>
<name>A0ABQ6E393_9GAMM</name>
<evidence type="ECO:0000313" key="1">
    <source>
        <dbReference type="EMBL" id="GLS91878.1"/>
    </source>
</evidence>
<dbReference type="Proteomes" id="UP001157353">
    <property type="component" value="Unassembled WGS sequence"/>
</dbReference>
<gene>
    <name evidence="1" type="ORF">GCM10007916_29480</name>
</gene>
<reference evidence="2" key="1">
    <citation type="journal article" date="2019" name="Int. J. Syst. Evol. Microbiol.">
        <title>The Global Catalogue of Microorganisms (GCM) 10K type strain sequencing project: providing services to taxonomists for standard genome sequencing and annotation.</title>
        <authorList>
            <consortium name="The Broad Institute Genomics Platform"/>
            <consortium name="The Broad Institute Genome Sequencing Center for Infectious Disease"/>
            <person name="Wu L."/>
            <person name="Ma J."/>
        </authorList>
    </citation>
    <scope>NUCLEOTIDE SEQUENCE [LARGE SCALE GENOMIC DNA]</scope>
    <source>
        <strain evidence="2">NBRC 103166</strain>
    </source>
</reference>